<dbReference type="SUPFAM" id="SSF52058">
    <property type="entry name" value="L domain-like"/>
    <property type="match status" value="1"/>
</dbReference>
<evidence type="ECO:0000256" key="12">
    <source>
        <dbReference type="SAM" id="SignalP"/>
    </source>
</evidence>
<dbReference type="PANTHER" id="PTHR24365">
    <property type="entry name" value="TOLL-LIKE RECEPTOR"/>
    <property type="match status" value="1"/>
</dbReference>
<evidence type="ECO:0000259" key="13">
    <source>
        <dbReference type="PROSITE" id="PS50104"/>
    </source>
</evidence>
<dbReference type="GO" id="GO:0005886">
    <property type="term" value="C:plasma membrane"/>
    <property type="evidence" value="ECO:0007669"/>
    <property type="project" value="TreeGrafter"/>
</dbReference>
<dbReference type="EMBL" id="JAZGQO010000001">
    <property type="protein sequence ID" value="KAK6195298.1"/>
    <property type="molecule type" value="Genomic_DNA"/>
</dbReference>
<dbReference type="InterPro" id="IPR035897">
    <property type="entry name" value="Toll_tir_struct_dom_sf"/>
</dbReference>
<protein>
    <recommendedName>
        <fullName evidence="13">TIR domain-containing protein</fullName>
    </recommendedName>
</protein>
<dbReference type="SMART" id="SM00255">
    <property type="entry name" value="TIR"/>
    <property type="match status" value="1"/>
</dbReference>
<dbReference type="PROSITE" id="PS50104">
    <property type="entry name" value="TIR"/>
    <property type="match status" value="1"/>
</dbReference>
<comment type="subcellular location">
    <subcellularLocation>
        <location evidence="1">Membrane</location>
        <topology evidence="1">Single-pass type I membrane protein</topology>
    </subcellularLocation>
</comment>
<dbReference type="SUPFAM" id="SSF52200">
    <property type="entry name" value="Toll/Interleukin receptor TIR domain"/>
    <property type="match status" value="1"/>
</dbReference>
<evidence type="ECO:0000313" key="14">
    <source>
        <dbReference type="EMBL" id="KAK6195298.1"/>
    </source>
</evidence>
<evidence type="ECO:0000256" key="10">
    <source>
        <dbReference type="ARBA" id="ARBA00023180"/>
    </source>
</evidence>
<dbReference type="SMART" id="SM00365">
    <property type="entry name" value="LRR_SD22"/>
    <property type="match status" value="6"/>
</dbReference>
<evidence type="ECO:0000256" key="4">
    <source>
        <dbReference type="ARBA" id="ARBA00022692"/>
    </source>
</evidence>
<sequence length="850" mass="97057">MVYQILGILLGLSVTLQTLRASKKCLETVDAQYGGLHANCSHIKTSRVPEDLPDNTTTLDLTFNNIKTLYNNDFKYLTQLRYLDVSFNPIDTLQEFSFHGLDSLLVLEFNGHNLNYTDISMPLEVFTPLQSLTNLSLRSYISRFPNRHFIIPDRVIGSLTKLTRLNIDMSSDFHSGFSNLTELKELIVGGTWKGGKWFQCELSLLTKTTFKVFSNISIRLLQLNSCIIKSFDEDFLQPFPNLKTLLLNNITMKNGNFSRLIQVLHVFEYKNMTEISINRVVTFLPYVGFNRRLDLQSLSKICLETLDLSQNVINIIDLDVLFTPPYPLLTRCIRRFDFSANRITGTISLHLAPLLFAATSMLEEADLSDQMIFSFNKYIIRATPSDAHRNFPDPIPIFIASNLRRLNVAGLPHEIGELKVDVVFIFANNLKYLNISYCGLYNLKRKVFGLGNLEILDVSGNSLRIMNVALLDEFPNLKTLHVSNALLDNDFLAQNGRRFFSALKKLENLDLSSNGLVYLPNELFNSMVTLKVLNLAQNNLITIPDVTQLVKLNSLYLNHNAITTLSHQTRDMLEKTSENNKTFQLHLWGNTFICTCEAIPFLLWLEETRVNLDRANYSCVESSGIPTSTKAVYNQWTSFTRKCVSSFLLNLTIGGFSIIALTLIVAFVFIKNKMKLKLLLLRMIGKNVYPKKRNDFVYDAFIIYTDSISGWVCNELRNELETNRGIKLNLRDRDHLPGGSRADDLLDAIRDSWKIVLILTEDFLRSDLAYFTMCNCLSSVTLTTPQRLIVLIDHQINLTANLDFFLETVTEDSILYVDLRYPLTVAFWERISNTIKSKKAINEECKMGLN</sequence>
<dbReference type="InterPro" id="IPR000157">
    <property type="entry name" value="TIR_dom"/>
</dbReference>
<keyword evidence="4 11" id="KW-0812">Transmembrane</keyword>
<gene>
    <name evidence="14" type="ORF">SNE40_000758</name>
</gene>
<feature type="domain" description="TIR" evidence="13">
    <location>
        <begin position="696"/>
        <end position="835"/>
    </location>
</feature>
<dbReference type="SMART" id="SM00369">
    <property type="entry name" value="LRR_TYP"/>
    <property type="match status" value="6"/>
</dbReference>
<evidence type="ECO:0000256" key="11">
    <source>
        <dbReference type="SAM" id="Phobius"/>
    </source>
</evidence>
<dbReference type="PIRSF" id="PIRSF037595">
    <property type="entry name" value="Toll-like_receptor"/>
    <property type="match status" value="1"/>
</dbReference>
<comment type="similarity">
    <text evidence="2">Belongs to the Toll-like receptor family.</text>
</comment>
<dbReference type="GO" id="GO:0004888">
    <property type="term" value="F:transmembrane signaling receptor activity"/>
    <property type="evidence" value="ECO:0007669"/>
    <property type="project" value="InterPro"/>
</dbReference>
<evidence type="ECO:0000256" key="3">
    <source>
        <dbReference type="ARBA" id="ARBA00022614"/>
    </source>
</evidence>
<dbReference type="InterPro" id="IPR003591">
    <property type="entry name" value="Leu-rich_rpt_typical-subtyp"/>
</dbReference>
<evidence type="ECO:0000313" key="15">
    <source>
        <dbReference type="Proteomes" id="UP001347796"/>
    </source>
</evidence>
<evidence type="ECO:0000256" key="2">
    <source>
        <dbReference type="ARBA" id="ARBA00009634"/>
    </source>
</evidence>
<dbReference type="PRINTS" id="PR01537">
    <property type="entry name" value="INTRLKN1R1F"/>
</dbReference>
<comment type="caution">
    <text evidence="14">The sequence shown here is derived from an EMBL/GenBank/DDBJ whole genome shotgun (WGS) entry which is preliminary data.</text>
</comment>
<evidence type="ECO:0000256" key="7">
    <source>
        <dbReference type="ARBA" id="ARBA00022989"/>
    </source>
</evidence>
<dbReference type="Pfam" id="PF13855">
    <property type="entry name" value="LRR_8"/>
    <property type="match status" value="1"/>
</dbReference>
<evidence type="ECO:0000256" key="5">
    <source>
        <dbReference type="ARBA" id="ARBA00022729"/>
    </source>
</evidence>
<dbReference type="Gene3D" id="3.40.50.10140">
    <property type="entry name" value="Toll/interleukin-1 receptor homology (TIR) domain"/>
    <property type="match status" value="1"/>
</dbReference>
<keyword evidence="6" id="KW-0677">Repeat</keyword>
<feature type="transmembrane region" description="Helical" evidence="11">
    <location>
        <begin position="647"/>
        <end position="670"/>
    </location>
</feature>
<dbReference type="InterPro" id="IPR032675">
    <property type="entry name" value="LRR_dom_sf"/>
</dbReference>
<dbReference type="PROSITE" id="PS51450">
    <property type="entry name" value="LRR"/>
    <property type="match status" value="3"/>
</dbReference>
<dbReference type="Pfam" id="PF01582">
    <property type="entry name" value="TIR"/>
    <property type="match status" value="1"/>
</dbReference>
<feature type="chain" id="PRO_5042994898" description="TIR domain-containing protein" evidence="12">
    <location>
        <begin position="22"/>
        <end position="850"/>
    </location>
</feature>
<evidence type="ECO:0000256" key="6">
    <source>
        <dbReference type="ARBA" id="ARBA00022737"/>
    </source>
</evidence>
<keyword evidence="3" id="KW-0433">Leucine-rich repeat</keyword>
<evidence type="ECO:0000256" key="9">
    <source>
        <dbReference type="ARBA" id="ARBA00023170"/>
    </source>
</evidence>
<keyword evidence="5 12" id="KW-0732">Signal</keyword>
<keyword evidence="9" id="KW-0675">Receptor</keyword>
<keyword evidence="8 11" id="KW-0472">Membrane</keyword>
<feature type="signal peptide" evidence="12">
    <location>
        <begin position="1"/>
        <end position="21"/>
    </location>
</feature>
<organism evidence="14 15">
    <name type="scientific">Patella caerulea</name>
    <name type="common">Rayed Mediterranean limpet</name>
    <dbReference type="NCBI Taxonomy" id="87958"/>
    <lineage>
        <taxon>Eukaryota</taxon>
        <taxon>Metazoa</taxon>
        <taxon>Spiralia</taxon>
        <taxon>Lophotrochozoa</taxon>
        <taxon>Mollusca</taxon>
        <taxon>Gastropoda</taxon>
        <taxon>Patellogastropoda</taxon>
        <taxon>Patelloidea</taxon>
        <taxon>Patellidae</taxon>
        <taxon>Patella</taxon>
    </lineage>
</organism>
<dbReference type="Proteomes" id="UP001347796">
    <property type="component" value="Unassembled WGS sequence"/>
</dbReference>
<name>A0AAN8Q7E6_PATCE</name>
<dbReference type="AlphaFoldDB" id="A0AAN8Q7E6"/>
<dbReference type="InterPro" id="IPR017241">
    <property type="entry name" value="Toll-like_receptor"/>
</dbReference>
<reference evidence="14 15" key="1">
    <citation type="submission" date="2024-01" db="EMBL/GenBank/DDBJ databases">
        <title>The genome of the rayed Mediterranean limpet Patella caerulea (Linnaeus, 1758).</title>
        <authorList>
            <person name="Anh-Thu Weber A."/>
            <person name="Halstead-Nussloch G."/>
        </authorList>
    </citation>
    <scope>NUCLEOTIDE SEQUENCE [LARGE SCALE GENOMIC DNA]</scope>
    <source>
        <strain evidence="14">AATW-2023a</strain>
        <tissue evidence="14">Whole specimen</tissue>
    </source>
</reference>
<keyword evidence="15" id="KW-1185">Reference proteome</keyword>
<dbReference type="GO" id="GO:0006955">
    <property type="term" value="P:immune response"/>
    <property type="evidence" value="ECO:0007669"/>
    <property type="project" value="InterPro"/>
</dbReference>
<keyword evidence="10" id="KW-0325">Glycoprotein</keyword>
<dbReference type="PANTHER" id="PTHR24365:SF541">
    <property type="entry name" value="PROTEIN TOLL-RELATED"/>
    <property type="match status" value="1"/>
</dbReference>
<evidence type="ECO:0000256" key="1">
    <source>
        <dbReference type="ARBA" id="ARBA00004479"/>
    </source>
</evidence>
<accession>A0AAN8Q7E6</accession>
<dbReference type="Gene3D" id="3.80.10.10">
    <property type="entry name" value="Ribonuclease Inhibitor"/>
    <property type="match status" value="3"/>
</dbReference>
<keyword evidence="7 11" id="KW-1133">Transmembrane helix</keyword>
<dbReference type="InterPro" id="IPR001611">
    <property type="entry name" value="Leu-rich_rpt"/>
</dbReference>
<evidence type="ECO:0000256" key="8">
    <source>
        <dbReference type="ARBA" id="ARBA00023136"/>
    </source>
</evidence>
<dbReference type="GO" id="GO:0002224">
    <property type="term" value="P:toll-like receptor signaling pathway"/>
    <property type="evidence" value="ECO:0007669"/>
    <property type="project" value="InterPro"/>
</dbReference>
<proteinExistence type="inferred from homology"/>